<evidence type="ECO:0000313" key="3">
    <source>
        <dbReference type="Proteomes" id="UP000308149"/>
    </source>
</evidence>
<feature type="region of interest" description="Disordered" evidence="1">
    <location>
        <begin position="75"/>
        <end position="143"/>
    </location>
</feature>
<gene>
    <name evidence="2" type="ORF">FHQ07_11420</name>
</gene>
<dbReference type="EMBL" id="CP040871">
    <property type="protein sequence ID" value="QDA57872.1"/>
    <property type="molecule type" value="Genomic_DNA"/>
</dbReference>
<accession>A0A5B7ZVM3</accession>
<evidence type="ECO:0000313" key="2">
    <source>
        <dbReference type="EMBL" id="QDA57872.1"/>
    </source>
</evidence>
<protein>
    <submittedName>
        <fullName evidence="2">Uncharacterized protein</fullName>
    </submittedName>
</protein>
<dbReference type="AlphaFoldDB" id="A0A5B7ZVM3"/>
<proteinExistence type="predicted"/>
<keyword evidence="3" id="KW-1185">Reference proteome</keyword>
<organism evidence="2 3">
    <name type="scientific">Thermomonas aquatica</name>
    <dbReference type="NCBI Taxonomy" id="2202149"/>
    <lineage>
        <taxon>Bacteria</taxon>
        <taxon>Pseudomonadati</taxon>
        <taxon>Pseudomonadota</taxon>
        <taxon>Gammaproteobacteria</taxon>
        <taxon>Lysobacterales</taxon>
        <taxon>Lysobacteraceae</taxon>
        <taxon>Thermomonas</taxon>
    </lineage>
</organism>
<dbReference type="RefSeq" id="WP_139716922.1">
    <property type="nucleotide sequence ID" value="NZ_CP040871.1"/>
</dbReference>
<reference evidence="2 3" key="1">
    <citation type="submission" date="2019-06" db="EMBL/GenBank/DDBJ databases">
        <title>Thermomonas aquatica sp. nov., isolated from an industrial wastewater treatment plant.</title>
        <authorList>
            <person name="Jeon J.H."/>
            <person name="Park D.-S."/>
        </authorList>
    </citation>
    <scope>NUCLEOTIDE SEQUENCE [LARGE SCALE GENOMIC DNA]</scope>
    <source>
        <strain evidence="2 3">SY21</strain>
    </source>
</reference>
<dbReference type="Proteomes" id="UP000308149">
    <property type="component" value="Chromosome"/>
</dbReference>
<dbReference type="OrthoDB" id="5966600at2"/>
<feature type="compositionally biased region" description="Low complexity" evidence="1">
    <location>
        <begin position="96"/>
        <end position="107"/>
    </location>
</feature>
<evidence type="ECO:0000256" key="1">
    <source>
        <dbReference type="SAM" id="MobiDB-lite"/>
    </source>
</evidence>
<name>A0A5B7ZVM3_9GAMM</name>
<dbReference type="KEGG" id="thes:FHQ07_11420"/>
<sequence>MPDAGDFERATDSGWGDAFAALPQEAPEPGGWQRVQARLPVPAARTRTRWPLWLASAASLLLAVAIPLRMLPSAQPGGATAASVPRTSATPASIERPAAATRPATPAVAGDAHPDLAATDAHPGRPTRMPSPPRPARASAPAADAARIAASGAAAHADLEPLYAQSAQLESLLALARDERVASGASAALSDALDTRVAAIDATLIQPGLSDAQRADLWSQRVDALQQLVGIETTNRLYAARGQRYDAALVSID</sequence>